<organism evidence="1 2">
    <name type="scientific">Pannonibacter tanglangensis</name>
    <dbReference type="NCBI Taxonomy" id="2750084"/>
    <lineage>
        <taxon>Bacteria</taxon>
        <taxon>Pseudomonadati</taxon>
        <taxon>Pseudomonadota</taxon>
        <taxon>Alphaproteobacteria</taxon>
        <taxon>Hyphomicrobiales</taxon>
        <taxon>Stappiaceae</taxon>
        <taxon>Pannonibacter</taxon>
    </lineage>
</organism>
<evidence type="ECO:0000313" key="2">
    <source>
        <dbReference type="Proteomes" id="UP000541347"/>
    </source>
</evidence>
<dbReference type="EMBL" id="JAABLP010000002">
    <property type="protein sequence ID" value="NBN64127.1"/>
    <property type="molecule type" value="Genomic_DNA"/>
</dbReference>
<dbReference type="Proteomes" id="UP000541347">
    <property type="component" value="Unassembled WGS sequence"/>
</dbReference>
<dbReference type="SUPFAM" id="SSF55729">
    <property type="entry name" value="Acyl-CoA N-acyltransferases (Nat)"/>
    <property type="match status" value="1"/>
</dbReference>
<sequence length="142" mass="15939">MIQIEPFTLDHYRQIVAQPAQAYIGEYVSDADVQILMQHDAFAGVAPGGTVVGAAGAYPVWNNRAICWALLGENAGPYFVQIHRAVQRFLKVQPYRRLECTVAADFHAGHRWARMLGFHLEAERMRAFDAAGKDHALYARIQ</sequence>
<name>A0ABW9ZM44_9HYPH</name>
<dbReference type="InterPro" id="IPR016181">
    <property type="entry name" value="Acyl_CoA_acyltransferase"/>
</dbReference>
<gene>
    <name evidence="1" type="ORF">GWI71_10590</name>
</gene>
<dbReference type="RefSeq" id="WP_161676064.1">
    <property type="nucleotide sequence ID" value="NZ_JAABLP010000002.1"/>
</dbReference>
<comment type="caution">
    <text evidence="1">The sequence shown here is derived from an EMBL/GenBank/DDBJ whole genome shotgun (WGS) entry which is preliminary data.</text>
</comment>
<evidence type="ECO:0008006" key="3">
    <source>
        <dbReference type="Google" id="ProtNLM"/>
    </source>
</evidence>
<proteinExistence type="predicted"/>
<accession>A0ABW9ZM44</accession>
<evidence type="ECO:0000313" key="1">
    <source>
        <dbReference type="EMBL" id="NBN64127.1"/>
    </source>
</evidence>
<keyword evidence="2" id="KW-1185">Reference proteome</keyword>
<reference evidence="1 2" key="1">
    <citation type="submission" date="2020-01" db="EMBL/GenBank/DDBJ databases">
        <authorList>
            <person name="Peng S.Y."/>
            <person name="Li J."/>
            <person name="Wang M."/>
            <person name="Wang L."/>
            <person name="Wang C.Q."/>
            <person name="Wang J.R."/>
        </authorList>
    </citation>
    <scope>NUCLEOTIDE SEQUENCE [LARGE SCALE GENOMIC DNA]</scope>
    <source>
        <strain evidence="1 2">XCT-34</strain>
    </source>
</reference>
<protein>
    <recommendedName>
        <fullName evidence="3">N-acetyltransferase domain-containing protein</fullName>
    </recommendedName>
</protein>